<protein>
    <submittedName>
        <fullName evidence="1">Uncharacterized protein</fullName>
    </submittedName>
</protein>
<evidence type="ECO:0000313" key="2">
    <source>
        <dbReference type="Proteomes" id="UP000183203"/>
    </source>
</evidence>
<accession>A0A1G6HCF7</accession>
<dbReference type="EMBL" id="FMYG01000002">
    <property type="protein sequence ID" value="SDB91833.1"/>
    <property type="molecule type" value="Genomic_DNA"/>
</dbReference>
<dbReference type="Proteomes" id="UP000183203">
    <property type="component" value="Unassembled WGS sequence"/>
</dbReference>
<name>A0A1G6HCF7_9MICO</name>
<proteinExistence type="predicted"/>
<sequence length="74" mass="7849">MQEFASTFGTIARSPAADRRGLLRCASTCAGDQRGSVDRRYGKTGAVPRPSAKMRSTMASVVVFSPGTFGLPRP</sequence>
<organism evidence="1 2">
    <name type="scientific">Microbacterium enclense</name>
    <dbReference type="NCBI Taxonomy" id="993073"/>
    <lineage>
        <taxon>Bacteria</taxon>
        <taxon>Bacillati</taxon>
        <taxon>Actinomycetota</taxon>
        <taxon>Actinomycetes</taxon>
        <taxon>Micrococcales</taxon>
        <taxon>Microbacteriaceae</taxon>
        <taxon>Microbacterium</taxon>
    </lineage>
</organism>
<reference evidence="1 2" key="1">
    <citation type="submission" date="2016-09" db="EMBL/GenBank/DDBJ databases">
        <authorList>
            <person name="Capua I."/>
            <person name="De Benedictis P."/>
            <person name="Joannis T."/>
            <person name="Lombin L.H."/>
            <person name="Cattoli G."/>
        </authorList>
    </citation>
    <scope>NUCLEOTIDE SEQUENCE [LARGE SCALE GENOMIC DNA]</scope>
    <source>
        <strain evidence="1 2">NIO-1002</strain>
    </source>
</reference>
<dbReference type="AlphaFoldDB" id="A0A1G6HCF7"/>
<gene>
    <name evidence="1" type="ORF">SAMN05216418_1035</name>
</gene>
<evidence type="ECO:0000313" key="1">
    <source>
        <dbReference type="EMBL" id="SDB91833.1"/>
    </source>
</evidence>